<dbReference type="PANTHER" id="PTHR48081">
    <property type="entry name" value="AB HYDROLASE SUPERFAMILY PROTEIN C4A8.06C"/>
    <property type="match status" value="1"/>
</dbReference>
<accession>A0AAD6XAV0</accession>
<gene>
    <name evidence="4" type="ORF">C8F04DRAFT_988760</name>
</gene>
<feature type="transmembrane region" description="Helical" evidence="2">
    <location>
        <begin position="27"/>
        <end position="50"/>
    </location>
</feature>
<feature type="domain" description="Alpha/beta hydrolase fold-3" evidence="3">
    <location>
        <begin position="154"/>
        <end position="383"/>
    </location>
</feature>
<evidence type="ECO:0000313" key="4">
    <source>
        <dbReference type="EMBL" id="KAJ7045608.1"/>
    </source>
</evidence>
<proteinExistence type="predicted"/>
<reference evidence="4" key="1">
    <citation type="submission" date="2023-03" db="EMBL/GenBank/DDBJ databases">
        <title>Massive genome expansion in bonnet fungi (Mycena s.s.) driven by repeated elements and novel gene families across ecological guilds.</title>
        <authorList>
            <consortium name="Lawrence Berkeley National Laboratory"/>
            <person name="Harder C.B."/>
            <person name="Miyauchi S."/>
            <person name="Viragh M."/>
            <person name="Kuo A."/>
            <person name="Thoen E."/>
            <person name="Andreopoulos B."/>
            <person name="Lu D."/>
            <person name="Skrede I."/>
            <person name="Drula E."/>
            <person name="Henrissat B."/>
            <person name="Morin E."/>
            <person name="Kohler A."/>
            <person name="Barry K."/>
            <person name="LaButti K."/>
            <person name="Morin E."/>
            <person name="Salamov A."/>
            <person name="Lipzen A."/>
            <person name="Mereny Z."/>
            <person name="Hegedus B."/>
            <person name="Baldrian P."/>
            <person name="Stursova M."/>
            <person name="Weitz H."/>
            <person name="Taylor A."/>
            <person name="Grigoriev I.V."/>
            <person name="Nagy L.G."/>
            <person name="Martin F."/>
            <person name="Kauserud H."/>
        </authorList>
    </citation>
    <scope>NUCLEOTIDE SEQUENCE</scope>
    <source>
        <strain evidence="4">CBHHK200</strain>
    </source>
</reference>
<dbReference type="AlphaFoldDB" id="A0AAD6XAV0"/>
<name>A0AAD6XAV0_9AGAR</name>
<evidence type="ECO:0000256" key="1">
    <source>
        <dbReference type="ARBA" id="ARBA00022801"/>
    </source>
</evidence>
<evidence type="ECO:0000259" key="3">
    <source>
        <dbReference type="Pfam" id="PF07859"/>
    </source>
</evidence>
<dbReference type="Pfam" id="PF07859">
    <property type="entry name" value="Abhydrolase_3"/>
    <property type="match status" value="1"/>
</dbReference>
<keyword evidence="5" id="KW-1185">Reference proteome</keyword>
<keyword evidence="2" id="KW-0812">Transmembrane</keyword>
<dbReference type="InterPro" id="IPR029058">
    <property type="entry name" value="AB_hydrolase_fold"/>
</dbReference>
<keyword evidence="2" id="KW-0472">Membrane</keyword>
<dbReference type="SUPFAM" id="SSF53474">
    <property type="entry name" value="alpha/beta-Hydrolases"/>
    <property type="match status" value="1"/>
</dbReference>
<sequence>MEQPTATRKYNNDYAAWRHQPVKGIYILYQLLILCVRIPYWAVLAVPRAWRPRKSWSWMRTVQVNIIRCLTSISQIVGPLMISPSYLALVPGIGYHGVWVEPLPAESVVGQLQVFAAAARLSPVKLPGYWVHKVGSTIELGAPLMPGEKVAYLLHGGGYVRLSAHPSDPTAGIARGLLERVDSVHRTFTIEYRLSSTKPYKEENPFPAALLDALTGYNYLINTLHIPPSDIIVEGDSAGGNLALAFTRYLVEHPVPTLPPPALLLLLSPWADLGTSHAYLGSSYYTCSNSDYINMTAPSLSLYPIVAFSGPFGLGATEINRYISPASTFISSISFANFPLTFISAGGAEVLRDSIRTLYQKMAKDMGDKVRYLEAEDGVHDFLVFDGGWHEPERTDTLTAIAQWVAESS</sequence>
<comment type="caution">
    <text evidence="4">The sequence shown here is derived from an EMBL/GenBank/DDBJ whole genome shotgun (WGS) entry which is preliminary data.</text>
</comment>
<dbReference type="PANTHER" id="PTHR48081:SF26">
    <property type="entry name" value="ALPHA_BETA HYDROLASE FOLD-3 DOMAIN-CONTAINING PROTEIN"/>
    <property type="match status" value="1"/>
</dbReference>
<keyword evidence="2" id="KW-1133">Transmembrane helix</keyword>
<evidence type="ECO:0000256" key="2">
    <source>
        <dbReference type="SAM" id="Phobius"/>
    </source>
</evidence>
<evidence type="ECO:0000313" key="5">
    <source>
        <dbReference type="Proteomes" id="UP001218188"/>
    </source>
</evidence>
<dbReference type="GO" id="GO:0016787">
    <property type="term" value="F:hydrolase activity"/>
    <property type="evidence" value="ECO:0007669"/>
    <property type="project" value="UniProtKB-KW"/>
</dbReference>
<dbReference type="Proteomes" id="UP001218188">
    <property type="component" value="Unassembled WGS sequence"/>
</dbReference>
<dbReference type="Gene3D" id="3.40.50.1820">
    <property type="entry name" value="alpha/beta hydrolase"/>
    <property type="match status" value="1"/>
</dbReference>
<keyword evidence="1" id="KW-0378">Hydrolase</keyword>
<protein>
    <submittedName>
        <fullName evidence="4">Alpha/beta-hydrolase</fullName>
    </submittedName>
</protein>
<dbReference type="EMBL" id="JARJCM010000004">
    <property type="protein sequence ID" value="KAJ7045608.1"/>
    <property type="molecule type" value="Genomic_DNA"/>
</dbReference>
<organism evidence="4 5">
    <name type="scientific">Mycena alexandri</name>
    <dbReference type="NCBI Taxonomy" id="1745969"/>
    <lineage>
        <taxon>Eukaryota</taxon>
        <taxon>Fungi</taxon>
        <taxon>Dikarya</taxon>
        <taxon>Basidiomycota</taxon>
        <taxon>Agaricomycotina</taxon>
        <taxon>Agaricomycetes</taxon>
        <taxon>Agaricomycetidae</taxon>
        <taxon>Agaricales</taxon>
        <taxon>Marasmiineae</taxon>
        <taxon>Mycenaceae</taxon>
        <taxon>Mycena</taxon>
    </lineage>
</organism>
<dbReference type="InterPro" id="IPR050300">
    <property type="entry name" value="GDXG_lipolytic_enzyme"/>
</dbReference>
<dbReference type="InterPro" id="IPR013094">
    <property type="entry name" value="AB_hydrolase_3"/>
</dbReference>